<gene>
    <name evidence="2" type="ORF">D3P09_24105</name>
</gene>
<protein>
    <submittedName>
        <fullName evidence="2">Pro-sigmaK processing inhibitor BofA</fullName>
    </submittedName>
</protein>
<sequence>MKMVWLSILIVSSLLLIGILLRNKLSWGWLKGFALHMVIAAGLLYLVNELAIVEGLHIPLNPITISTAVVLGVPGVLMLAGVQLFIV</sequence>
<feature type="transmembrane region" description="Helical" evidence="1">
    <location>
        <begin position="32"/>
        <end position="53"/>
    </location>
</feature>
<dbReference type="OrthoDB" id="2659295at2"/>
<keyword evidence="1" id="KW-0812">Transmembrane</keyword>
<organism evidence="2 3">
    <name type="scientific">Paenibacillus pinisoli</name>
    <dbReference type="NCBI Taxonomy" id="1276110"/>
    <lineage>
        <taxon>Bacteria</taxon>
        <taxon>Bacillati</taxon>
        <taxon>Bacillota</taxon>
        <taxon>Bacilli</taxon>
        <taxon>Bacillales</taxon>
        <taxon>Paenibacillaceae</taxon>
        <taxon>Paenibacillus</taxon>
    </lineage>
</organism>
<evidence type="ECO:0000313" key="2">
    <source>
        <dbReference type="EMBL" id="RJX37430.1"/>
    </source>
</evidence>
<dbReference type="Proteomes" id="UP000267798">
    <property type="component" value="Unassembled WGS sequence"/>
</dbReference>
<dbReference type="Pfam" id="PF07441">
    <property type="entry name" value="BofA"/>
    <property type="match status" value="1"/>
</dbReference>
<dbReference type="EMBL" id="QXQB01000006">
    <property type="protein sequence ID" value="RJX37430.1"/>
    <property type="molecule type" value="Genomic_DNA"/>
</dbReference>
<feature type="transmembrane region" description="Helical" evidence="1">
    <location>
        <begin position="65"/>
        <end position="86"/>
    </location>
</feature>
<reference evidence="2 3" key="1">
    <citation type="submission" date="2018-09" db="EMBL/GenBank/DDBJ databases">
        <title>Paenibacillus aracenensis nov. sp. isolated from a cave in southern Spain.</title>
        <authorList>
            <person name="Jurado V."/>
            <person name="Gutierrez-Patricio S."/>
            <person name="Gonzalez-Pimentel J.L."/>
            <person name="Miller A.Z."/>
            <person name="Laiz L."/>
            <person name="Saiz-Jimenez C."/>
        </authorList>
    </citation>
    <scope>NUCLEOTIDE SEQUENCE [LARGE SCALE GENOMIC DNA]</scope>
    <source>
        <strain evidence="2 3">JCM 19203</strain>
    </source>
</reference>
<dbReference type="RefSeq" id="WP_120113984.1">
    <property type="nucleotide sequence ID" value="NZ_QXQB01000006.1"/>
</dbReference>
<evidence type="ECO:0000256" key="1">
    <source>
        <dbReference type="SAM" id="Phobius"/>
    </source>
</evidence>
<keyword evidence="3" id="KW-1185">Reference proteome</keyword>
<accession>A0A3A6PC20</accession>
<proteinExistence type="predicted"/>
<comment type="caution">
    <text evidence="2">The sequence shown here is derived from an EMBL/GenBank/DDBJ whole genome shotgun (WGS) entry which is preliminary data.</text>
</comment>
<keyword evidence="1" id="KW-0472">Membrane</keyword>
<name>A0A3A6PC20_9BACL</name>
<dbReference type="AlphaFoldDB" id="A0A3A6PC20"/>
<evidence type="ECO:0000313" key="3">
    <source>
        <dbReference type="Proteomes" id="UP000267798"/>
    </source>
</evidence>
<dbReference type="InterPro" id="IPR010001">
    <property type="entry name" value="BofA"/>
</dbReference>
<keyword evidence="1" id="KW-1133">Transmembrane helix</keyword>